<protein>
    <recommendedName>
        <fullName evidence="4">PsbP C-terminal domain-containing protein</fullName>
    </recommendedName>
</protein>
<reference evidence="3" key="1">
    <citation type="submission" date="2016-12" db="EMBL/GenBank/DDBJ databases">
        <authorList>
            <person name="Herbold C."/>
        </authorList>
    </citation>
    <scope>NUCLEOTIDE SEQUENCE [LARGE SCALE GENOMIC DNA]</scope>
</reference>
<dbReference type="AlphaFoldDB" id="A0A2H1EGT7"/>
<accession>A0A2H1EGT7</accession>
<evidence type="ECO:0008006" key="4">
    <source>
        <dbReference type="Google" id="ProtNLM"/>
    </source>
</evidence>
<feature type="transmembrane region" description="Helical" evidence="1">
    <location>
        <begin position="235"/>
        <end position="255"/>
    </location>
</feature>
<evidence type="ECO:0000313" key="3">
    <source>
        <dbReference type="Proteomes" id="UP000232412"/>
    </source>
</evidence>
<name>A0A2H1EGT7_9ARCH</name>
<keyword evidence="1" id="KW-1133">Transmembrane helix</keyword>
<evidence type="ECO:0000256" key="1">
    <source>
        <dbReference type="SAM" id="Phobius"/>
    </source>
</evidence>
<keyword evidence="3" id="KW-1185">Reference proteome</keyword>
<sequence>MSSNSPKVISCNNFNINNSTKQNRIMYKTLLLITLVIVAAVFTNSAYAMNYTSSIFSNAQRYADSNSYKNSEHGFSIQPPLNWGIASVPANISNGTIVIFTNGDKSQLATFGIQHSFISQNITRSIINHSDNDIFSIVARTINSNSSDSSTSVLNGLVDRYSDGVRVAVSYTTHYTADDSTILSENVYYFLDNGNQYILEMASNPTNIQKNAQLFADSAETFLVNQPSAVPEFPIVPVALAVGMALIIASTRVGLFTRLGHSN</sequence>
<evidence type="ECO:0000313" key="2">
    <source>
        <dbReference type="EMBL" id="SHO45738.1"/>
    </source>
</evidence>
<proteinExistence type="predicted"/>
<dbReference type="EMBL" id="FRFC01000003">
    <property type="protein sequence ID" value="SHO45738.1"/>
    <property type="molecule type" value="Genomic_DNA"/>
</dbReference>
<keyword evidence="1" id="KW-0812">Transmembrane</keyword>
<organism evidence="2 3">
    <name type="scientific">Nitrosotalea sinensis</name>
    <dbReference type="NCBI Taxonomy" id="1499975"/>
    <lineage>
        <taxon>Archaea</taxon>
        <taxon>Nitrososphaerota</taxon>
        <taxon>Nitrososphaeria</taxon>
        <taxon>Nitrosotaleales</taxon>
        <taxon>Nitrosotaleaceae</taxon>
        <taxon>Nitrosotalea</taxon>
    </lineage>
</organism>
<dbReference type="Proteomes" id="UP000232412">
    <property type="component" value="Unassembled WGS sequence"/>
</dbReference>
<gene>
    <name evidence="2" type="ORF">NSIN_20763</name>
</gene>
<keyword evidence="1" id="KW-0472">Membrane</keyword>